<dbReference type="AlphaFoldDB" id="A0AAD9JAJ8"/>
<keyword evidence="2" id="KW-1185">Reference proteome</keyword>
<proteinExistence type="predicted"/>
<reference evidence="1" key="1">
    <citation type="journal article" date="2023" name="Mol. Biol. Evol.">
        <title>Third-Generation Sequencing Reveals the Adaptive Role of the Epigenome in Three Deep-Sea Polychaetes.</title>
        <authorList>
            <person name="Perez M."/>
            <person name="Aroh O."/>
            <person name="Sun Y."/>
            <person name="Lan Y."/>
            <person name="Juniper S.K."/>
            <person name="Young C.R."/>
            <person name="Angers B."/>
            <person name="Qian P.Y."/>
        </authorList>
    </citation>
    <scope>NUCLEOTIDE SEQUENCE</scope>
    <source>
        <strain evidence="1">P08H-3</strain>
    </source>
</reference>
<evidence type="ECO:0000313" key="2">
    <source>
        <dbReference type="Proteomes" id="UP001208570"/>
    </source>
</evidence>
<name>A0AAD9JAJ8_9ANNE</name>
<gene>
    <name evidence="1" type="ORF">LSH36_462g02112</name>
</gene>
<accession>A0AAD9JAJ8</accession>
<organism evidence="1 2">
    <name type="scientific">Paralvinella palmiformis</name>
    <dbReference type="NCBI Taxonomy" id="53620"/>
    <lineage>
        <taxon>Eukaryota</taxon>
        <taxon>Metazoa</taxon>
        <taxon>Spiralia</taxon>
        <taxon>Lophotrochozoa</taxon>
        <taxon>Annelida</taxon>
        <taxon>Polychaeta</taxon>
        <taxon>Sedentaria</taxon>
        <taxon>Canalipalpata</taxon>
        <taxon>Terebellida</taxon>
        <taxon>Terebelliformia</taxon>
        <taxon>Alvinellidae</taxon>
        <taxon>Paralvinella</taxon>
    </lineage>
</organism>
<dbReference type="EMBL" id="JAODUP010000462">
    <property type="protein sequence ID" value="KAK2149222.1"/>
    <property type="molecule type" value="Genomic_DNA"/>
</dbReference>
<evidence type="ECO:0000313" key="1">
    <source>
        <dbReference type="EMBL" id="KAK2149222.1"/>
    </source>
</evidence>
<protein>
    <submittedName>
        <fullName evidence="1">Uncharacterized protein</fullName>
    </submittedName>
</protein>
<sequence>MRSNYTKGNPSFCKRCIAKVTALSPELHMTKPTTDHAYHAEPPRKNRFSSTFNVVTRTQHCKCDKQMQTSAVIIDLDDFTTLDQLHKEHLEKLSFHLGKLFSKNLKI</sequence>
<dbReference type="Proteomes" id="UP001208570">
    <property type="component" value="Unassembled WGS sequence"/>
</dbReference>
<comment type="caution">
    <text evidence="1">The sequence shown here is derived from an EMBL/GenBank/DDBJ whole genome shotgun (WGS) entry which is preliminary data.</text>
</comment>